<dbReference type="Gene3D" id="3.40.50.300">
    <property type="entry name" value="P-loop containing nucleotide triphosphate hydrolases"/>
    <property type="match status" value="2"/>
</dbReference>
<dbReference type="InterPro" id="IPR011990">
    <property type="entry name" value="TPR-like_helical_dom_sf"/>
</dbReference>
<dbReference type="Pfam" id="PF13361">
    <property type="entry name" value="UvrD_C"/>
    <property type="match status" value="1"/>
</dbReference>
<dbReference type="EMBL" id="CAJVPL010000396">
    <property type="protein sequence ID" value="CAG8491849.1"/>
    <property type="molecule type" value="Genomic_DNA"/>
</dbReference>
<dbReference type="SMART" id="SM00028">
    <property type="entry name" value="TPR"/>
    <property type="match status" value="4"/>
</dbReference>
<keyword evidence="1" id="KW-0547">Nucleotide-binding</keyword>
<accession>A0A9N8ZFV9</accession>
<comment type="caution">
    <text evidence="7">The sequence shown here is derived from an EMBL/GenBank/DDBJ whole genome shotgun (WGS) entry which is preliminary data.</text>
</comment>
<dbReference type="InterPro" id="IPR019734">
    <property type="entry name" value="TPR_rpt"/>
</dbReference>
<evidence type="ECO:0000256" key="4">
    <source>
        <dbReference type="ARBA" id="ARBA00022840"/>
    </source>
</evidence>
<reference evidence="7" key="1">
    <citation type="submission" date="2021-06" db="EMBL/GenBank/DDBJ databases">
        <authorList>
            <person name="Kallberg Y."/>
            <person name="Tangrot J."/>
            <person name="Rosling A."/>
        </authorList>
    </citation>
    <scope>NUCLEOTIDE SEQUENCE</scope>
    <source>
        <strain evidence="7">MT106</strain>
    </source>
</reference>
<evidence type="ECO:0000256" key="2">
    <source>
        <dbReference type="ARBA" id="ARBA00022801"/>
    </source>
</evidence>
<dbReference type="GO" id="GO:0005524">
    <property type="term" value="F:ATP binding"/>
    <property type="evidence" value="ECO:0007669"/>
    <property type="project" value="UniProtKB-KW"/>
</dbReference>
<evidence type="ECO:0000259" key="6">
    <source>
        <dbReference type="Pfam" id="PF13361"/>
    </source>
</evidence>
<keyword evidence="4" id="KW-0067">ATP-binding</keyword>
<evidence type="ECO:0000313" key="7">
    <source>
        <dbReference type="EMBL" id="CAG8491849.1"/>
    </source>
</evidence>
<feature type="domain" description="UvrD-like helicase C-terminal" evidence="6">
    <location>
        <begin position="693"/>
        <end position="775"/>
    </location>
</feature>
<dbReference type="PANTHER" id="PTHR21529:SF4">
    <property type="entry name" value="TPR AND ANKYRIN REPEAT-CONTAINING PROTEIN 1"/>
    <property type="match status" value="1"/>
</dbReference>
<dbReference type="PROSITE" id="PS50096">
    <property type="entry name" value="IQ"/>
    <property type="match status" value="1"/>
</dbReference>
<organism evidence="7 8">
    <name type="scientific">Ambispora gerdemannii</name>
    <dbReference type="NCBI Taxonomy" id="144530"/>
    <lineage>
        <taxon>Eukaryota</taxon>
        <taxon>Fungi</taxon>
        <taxon>Fungi incertae sedis</taxon>
        <taxon>Mucoromycota</taxon>
        <taxon>Glomeromycotina</taxon>
        <taxon>Glomeromycetes</taxon>
        <taxon>Archaeosporales</taxon>
        <taxon>Ambisporaceae</taxon>
        <taxon>Ambispora</taxon>
    </lineage>
</organism>
<evidence type="ECO:0000313" key="8">
    <source>
        <dbReference type="Proteomes" id="UP000789831"/>
    </source>
</evidence>
<protein>
    <submittedName>
        <fullName evidence="7">5685_t:CDS:1</fullName>
    </submittedName>
</protein>
<proteinExistence type="predicted"/>
<dbReference type="Pfam" id="PF13181">
    <property type="entry name" value="TPR_8"/>
    <property type="match status" value="1"/>
</dbReference>
<dbReference type="OrthoDB" id="3156807at2759"/>
<dbReference type="GO" id="GO:0004386">
    <property type="term" value="F:helicase activity"/>
    <property type="evidence" value="ECO:0007669"/>
    <property type="project" value="UniProtKB-KW"/>
</dbReference>
<sequence length="1953" mass="229332">MEEEKPTKYRTFNPSKHIFRLPFDFNEDDRLGPWDILISEDAIKNMSHLSPLEIKAVIEKLGDISSGAWSKHGLKLEVPSLPIPVNETELHNHDGLKILWQVDCGFSFRSYLLTQHVKVWTVTANQDQIDKILEYLGMLHRVYTPEQIGRCTARQIGRNGIILPKIFLEEVKKSIENEFYNSQMDNESLLEIHKMLVTSKFVALSKNLFKSLVRGGTVFTFQLSKSEYEIINNPTSAIIIGRSGTGKTTCIVYRLIASYLNSSSYPFYKTPIYKVKSRNTDNSHIRQIFITVSHNLCYRVKEYFYGLQESALLAEAKMSRDQFYEYAKKKETEDWNIDPINNKMLEEEDEDRDLSKIPNSFSQLNDAHFPLFITYKKFSEMLEGTYGIDARQSEIDKDNDEEEESHPKSSFFNTFNKAWAHFVDYDVFKKRYWNRLNSKFDCELVYSEFSIIKGSNPEGKCLSREDYQTVSIKKYPAFCHNRDQIYDLFQRYEIMKARNRDHDSMDRTIAILRRAMESPLERPHIHEVYIDECQDNQIVDFGLILKLFVHVDSIFLAGDIAQCIAKGSSFRFQNISALMYEWERDRIKANNISRSAIKPKTFELNINYRSHNGILRLAASIIYLIERFFPRTIDSLTRERGEVGGPRPEVFKGTRAETLNAFSTAENPDNYIEFGAEQVIIVRNEESKSHVKNIIRKSGLVMTVYEAKGMEFNDVILYNFFTDSPGGLKWQLINYALGNKTENAQTNYHEKYNILSSELKHLYVAVTRARQHILIFDESAYIEPICRYWEHHGLVKVNRSEDREEKDSFPKDDKKSSSTEWKAFFSKIAKKSSLAEWNREGKKFFEMRQYEQAIFCFEKSKNCKNRKLAEAYHLRKIARASIYDSDRNTVISNFYRAADAFRECYRLMQVASCYEDIDMYEKAAEVYLEQNMFEHAAHCYLKVPNFENAGKYFKKANKYTEAAGAYLEQNMFENAARCYLKVLNFENAGKYFEKANKYTEAIGAYLERNMFENAARCYLKIHNYENAVKYFEKADKYTEAAGAYLEQNMFEHAARCYLKVPNFENAGKYFEKANKYTEAVGAYLERNMFENAARCYHKIPDFENAVKYFKKANKYTEAAGAYFERNMFEHAARCYLKVSEFENSGKYIKVANKYAENVINLIESRRGNIDGETSNQIAYLVNIHYRRVNNKTMSEKALSLFPTLEKQMNFLREHVPEEFPEFCKKNGQFRVAAEYLRLCGKFNEAADIFPRLINKDDDCMEYLRCCLCLFRVKVLKETMIDFVNLNSSDSSDSSVLNNYLSKAITIITKYNGWRLKEEFQLYSAYLDSDLNRIRKCMQLFRESKDHVSEFRALVIWLHIDSLRSDIQTENWQERLRCLLRLCSLAFSFLAPQQSENTRKINEHFQDIFIVNEVENRQNKRQISLDNHFVDFLNQNDVENSVEILGNWHIYDEEFLNKNISKFLTFYIYKQICEADFKGRKIQDISSEICFEFASGLKQACRNCRKCHIIPTPSILHKRFSLACFQYTVMQQLDVLYRHRFLKKEQSEKALGLQRFWAEKLVKIHIRYQSPQTSCPEVTYAVLSKLSKITRDGLIELFHKYWLPFVFNNPKDFSLMLECTLVLHQLQDKWGIYKFDSEIIQRYSENYLAVPVGTRLSLFFSSLDDNCVLDAIKHVKIFIQYTIDNAELININTQDAFGDLISLMEFKTSLVFAVGPDYCDFCLPRAYLVNYFDAFTVEPLIHNQLCYNRIDYRAEIENTIDQVQQLLDLLIFTGQVYLIIILRIIRLLVLIGLNEPTFATKIFDIFKHRSKSLKERVFSPKLEKYLNESNMNRLAIILHNDLKEIDCDSLVIVYYNWGGLSKFSNLEQHGIVKLKYITVEEFHFALRQISPMVDRNSEKLEISKEAQDSAIKIKAWFRRIHDTLQAKESATKIQAWFRRVLQRQESHQYNYDSM</sequence>
<evidence type="ECO:0000256" key="3">
    <source>
        <dbReference type="ARBA" id="ARBA00022806"/>
    </source>
</evidence>
<evidence type="ECO:0000256" key="1">
    <source>
        <dbReference type="ARBA" id="ARBA00022741"/>
    </source>
</evidence>
<keyword evidence="3" id="KW-0347">Helicase</keyword>
<keyword evidence="2" id="KW-0378">Hydrolase</keyword>
<gene>
    <name evidence="7" type="ORF">AGERDE_LOCUS3794</name>
</gene>
<keyword evidence="5" id="KW-0802">TPR repeat</keyword>
<dbReference type="SUPFAM" id="SSF52540">
    <property type="entry name" value="P-loop containing nucleoside triphosphate hydrolases"/>
    <property type="match status" value="1"/>
</dbReference>
<dbReference type="Gene3D" id="1.25.40.10">
    <property type="entry name" value="Tetratricopeptide repeat domain"/>
    <property type="match status" value="2"/>
</dbReference>
<dbReference type="Proteomes" id="UP000789831">
    <property type="component" value="Unassembled WGS sequence"/>
</dbReference>
<name>A0A9N8ZFV9_9GLOM</name>
<dbReference type="SUPFAM" id="SSF48452">
    <property type="entry name" value="TPR-like"/>
    <property type="match status" value="2"/>
</dbReference>
<dbReference type="InterPro" id="IPR014017">
    <property type="entry name" value="DNA_helicase_UvrD-like_C"/>
</dbReference>
<dbReference type="InterPro" id="IPR027417">
    <property type="entry name" value="P-loop_NTPase"/>
</dbReference>
<keyword evidence="8" id="KW-1185">Reference proteome</keyword>
<dbReference type="InterPro" id="IPR039904">
    <property type="entry name" value="TRANK1"/>
</dbReference>
<dbReference type="GO" id="GO:0016787">
    <property type="term" value="F:hydrolase activity"/>
    <property type="evidence" value="ECO:0007669"/>
    <property type="project" value="UniProtKB-KW"/>
</dbReference>
<feature type="repeat" description="TPR" evidence="5">
    <location>
        <begin position="1008"/>
        <end position="1041"/>
    </location>
</feature>
<dbReference type="PROSITE" id="PS50005">
    <property type="entry name" value="TPR"/>
    <property type="match status" value="1"/>
</dbReference>
<dbReference type="PANTHER" id="PTHR21529">
    <property type="entry name" value="MAMMARY TURMOR VIRUS RECEPTOR HOMOLOG 1, 2 MTVR1, 2"/>
    <property type="match status" value="1"/>
</dbReference>
<evidence type="ECO:0000256" key="5">
    <source>
        <dbReference type="PROSITE-ProRule" id="PRU00339"/>
    </source>
</evidence>